<dbReference type="GO" id="GO:0051087">
    <property type="term" value="F:protein-folding chaperone binding"/>
    <property type="evidence" value="ECO:0007669"/>
    <property type="project" value="InterPro"/>
</dbReference>
<dbReference type="HAMAP" id="MF_01151">
    <property type="entry name" value="GrpE"/>
    <property type="match status" value="1"/>
</dbReference>
<name>A0A9D9DG69_9FIRM</name>
<evidence type="ECO:0000313" key="8">
    <source>
        <dbReference type="Proteomes" id="UP000823634"/>
    </source>
</evidence>
<dbReference type="GO" id="GO:0000774">
    <property type="term" value="F:adenyl-nucleotide exchange factor activity"/>
    <property type="evidence" value="ECO:0007669"/>
    <property type="project" value="InterPro"/>
</dbReference>
<dbReference type="PROSITE" id="PS01071">
    <property type="entry name" value="GRPE"/>
    <property type="match status" value="1"/>
</dbReference>
<accession>A0A9D9DG69</accession>
<proteinExistence type="inferred from homology"/>
<reference evidence="7" key="1">
    <citation type="submission" date="2020-10" db="EMBL/GenBank/DDBJ databases">
        <authorList>
            <person name="Gilroy R."/>
        </authorList>
    </citation>
    <scope>NUCLEOTIDE SEQUENCE</scope>
    <source>
        <strain evidence="7">17113</strain>
    </source>
</reference>
<dbReference type="GO" id="GO:0006457">
    <property type="term" value="P:protein folding"/>
    <property type="evidence" value="ECO:0007669"/>
    <property type="project" value="InterPro"/>
</dbReference>
<dbReference type="GO" id="GO:0042803">
    <property type="term" value="F:protein homodimerization activity"/>
    <property type="evidence" value="ECO:0007669"/>
    <property type="project" value="InterPro"/>
</dbReference>
<dbReference type="AlphaFoldDB" id="A0A9D9DG69"/>
<dbReference type="GO" id="GO:0051082">
    <property type="term" value="F:unfolded protein binding"/>
    <property type="evidence" value="ECO:0007669"/>
    <property type="project" value="TreeGrafter"/>
</dbReference>
<keyword evidence="3" id="KW-0963">Cytoplasm</keyword>
<evidence type="ECO:0000256" key="3">
    <source>
        <dbReference type="HAMAP-Rule" id="MF_01151"/>
    </source>
</evidence>
<comment type="subunit">
    <text evidence="3">Homodimer.</text>
</comment>
<dbReference type="InterPro" id="IPR013805">
    <property type="entry name" value="GrpE_CC"/>
</dbReference>
<sequence>MPEEENEGKIEIGSKEQQAEEAPDEGEKLSRKEKKAIASLSKELEKAKKDLQEAKEALEKANADSANWKNEYYRAYADTQNLRKSLEEDARVAYRYRSEGFLSSLLPALDAFHIALSNEPPSPETRNYLIGFSYIYNQLVKALTDEGVSEIAPSIGEEFDPSRMHAVETEEGDAPNKVVKVMAKGYKLHDRLIRPAMVVVSKAKAEEESKAEEKPENPAQA</sequence>
<dbReference type="Gene3D" id="3.90.20.20">
    <property type="match status" value="1"/>
</dbReference>
<dbReference type="InterPro" id="IPR000740">
    <property type="entry name" value="GrpE"/>
</dbReference>
<evidence type="ECO:0000256" key="6">
    <source>
        <dbReference type="SAM" id="MobiDB-lite"/>
    </source>
</evidence>
<dbReference type="PRINTS" id="PR00773">
    <property type="entry name" value="GRPEPROTEIN"/>
</dbReference>
<protein>
    <recommendedName>
        <fullName evidence="3 4">Protein GrpE</fullName>
    </recommendedName>
    <alternativeName>
        <fullName evidence="3">HSP-70 cofactor</fullName>
    </alternativeName>
</protein>
<keyword evidence="2 3" id="KW-0143">Chaperone</keyword>
<evidence type="ECO:0000256" key="5">
    <source>
        <dbReference type="RuleBase" id="RU004478"/>
    </source>
</evidence>
<feature type="compositionally biased region" description="Basic and acidic residues" evidence="6">
    <location>
        <begin position="7"/>
        <end position="18"/>
    </location>
</feature>
<comment type="caution">
    <text evidence="7">The sequence shown here is derived from an EMBL/GenBank/DDBJ whole genome shotgun (WGS) entry which is preliminary data.</text>
</comment>
<dbReference type="Gene3D" id="2.30.22.10">
    <property type="entry name" value="Head domain of nucleotide exchange factor GrpE"/>
    <property type="match status" value="1"/>
</dbReference>
<evidence type="ECO:0000256" key="2">
    <source>
        <dbReference type="ARBA" id="ARBA00023186"/>
    </source>
</evidence>
<dbReference type="Pfam" id="PF01025">
    <property type="entry name" value="GrpE"/>
    <property type="match status" value="1"/>
</dbReference>
<comment type="similarity">
    <text evidence="1 3 5">Belongs to the GrpE family.</text>
</comment>
<evidence type="ECO:0000256" key="4">
    <source>
        <dbReference type="RuleBase" id="RU000639"/>
    </source>
</evidence>
<comment type="function">
    <text evidence="3 4">Participates actively in the response to hyperosmotic and heat shock by preventing the aggregation of stress-denatured proteins, in association with DnaK and GrpE. It is the nucleotide exchange factor for DnaK and may function as a thermosensor. Unfolded proteins bind initially to DnaJ; upon interaction with the DnaJ-bound protein, DnaK hydrolyzes its bound ATP, resulting in the formation of a stable complex. GrpE releases ADP from DnaK; ATP binding to DnaK triggers the release of the substrate protein, thus completing the reaction cycle. Several rounds of ATP-dependent interactions between DnaJ, DnaK and GrpE are required for fully efficient folding.</text>
</comment>
<dbReference type="Proteomes" id="UP000823634">
    <property type="component" value="Unassembled WGS sequence"/>
</dbReference>
<comment type="subcellular location">
    <subcellularLocation>
        <location evidence="3">Cytoplasm</location>
    </subcellularLocation>
</comment>
<dbReference type="PANTHER" id="PTHR21237">
    <property type="entry name" value="GRPE PROTEIN"/>
    <property type="match status" value="1"/>
</dbReference>
<evidence type="ECO:0000313" key="7">
    <source>
        <dbReference type="EMBL" id="MBO8426776.1"/>
    </source>
</evidence>
<organism evidence="7 8">
    <name type="scientific">Candidatus Alloenteromonas pullistercoris</name>
    <dbReference type="NCBI Taxonomy" id="2840785"/>
    <lineage>
        <taxon>Bacteria</taxon>
        <taxon>Bacillati</taxon>
        <taxon>Bacillota</taxon>
        <taxon>Bacillota incertae sedis</taxon>
        <taxon>Candidatus Alloenteromonas</taxon>
    </lineage>
</organism>
<dbReference type="GO" id="GO:0005737">
    <property type="term" value="C:cytoplasm"/>
    <property type="evidence" value="ECO:0007669"/>
    <property type="project" value="UniProtKB-SubCell"/>
</dbReference>
<dbReference type="EMBL" id="JADINA010000036">
    <property type="protein sequence ID" value="MBO8426776.1"/>
    <property type="molecule type" value="Genomic_DNA"/>
</dbReference>
<reference evidence="7" key="2">
    <citation type="journal article" date="2021" name="PeerJ">
        <title>Extensive microbial diversity within the chicken gut microbiome revealed by metagenomics and culture.</title>
        <authorList>
            <person name="Gilroy R."/>
            <person name="Ravi A."/>
            <person name="Getino M."/>
            <person name="Pursley I."/>
            <person name="Horton D.L."/>
            <person name="Alikhan N.F."/>
            <person name="Baker D."/>
            <person name="Gharbi K."/>
            <person name="Hall N."/>
            <person name="Watson M."/>
            <person name="Adriaenssens E.M."/>
            <person name="Foster-Nyarko E."/>
            <person name="Jarju S."/>
            <person name="Secka A."/>
            <person name="Antonio M."/>
            <person name="Oren A."/>
            <person name="Chaudhuri R.R."/>
            <person name="La Ragione R."/>
            <person name="Hildebrand F."/>
            <person name="Pallen M.J."/>
        </authorList>
    </citation>
    <scope>NUCLEOTIDE SEQUENCE</scope>
    <source>
        <strain evidence="7">17113</strain>
    </source>
</reference>
<dbReference type="SUPFAM" id="SSF51064">
    <property type="entry name" value="Head domain of nucleotide exchange factor GrpE"/>
    <property type="match status" value="1"/>
</dbReference>
<gene>
    <name evidence="3" type="primary">grpE</name>
    <name evidence="7" type="ORF">IAC61_05655</name>
</gene>
<feature type="region of interest" description="Disordered" evidence="6">
    <location>
        <begin position="1"/>
        <end position="34"/>
    </location>
</feature>
<keyword evidence="3 4" id="KW-0346">Stress response</keyword>
<evidence type="ECO:0000256" key="1">
    <source>
        <dbReference type="ARBA" id="ARBA00009054"/>
    </source>
</evidence>
<dbReference type="PANTHER" id="PTHR21237:SF23">
    <property type="entry name" value="GRPE PROTEIN HOMOLOG, MITOCHONDRIAL"/>
    <property type="match status" value="1"/>
</dbReference>
<dbReference type="CDD" id="cd00446">
    <property type="entry name" value="GrpE"/>
    <property type="match status" value="1"/>
</dbReference>
<dbReference type="InterPro" id="IPR009012">
    <property type="entry name" value="GrpE_head"/>
</dbReference>
<dbReference type="SUPFAM" id="SSF58014">
    <property type="entry name" value="Coiled-coil domain of nucleotide exchange factor GrpE"/>
    <property type="match status" value="1"/>
</dbReference>